<evidence type="ECO:0000313" key="3">
    <source>
        <dbReference type="EMBL" id="DBA05031.1"/>
    </source>
</evidence>
<accession>A0AAV2ZG37</accession>
<dbReference type="InterPro" id="IPR000719">
    <property type="entry name" value="Prot_kinase_dom"/>
</dbReference>
<evidence type="ECO:0000259" key="2">
    <source>
        <dbReference type="PROSITE" id="PS50011"/>
    </source>
</evidence>
<dbReference type="Gene3D" id="1.10.510.10">
    <property type="entry name" value="Transferase(Phosphotransferase) domain 1"/>
    <property type="match status" value="1"/>
</dbReference>
<evidence type="ECO:0000256" key="1">
    <source>
        <dbReference type="SAM" id="MobiDB-lite"/>
    </source>
</evidence>
<sequence>MNVLLTSALRAKLTDFGVSRSVSHQTTMTAEVGTLAWIAPEVLNGERYTEKADIYSFGVILSEIDTLRQPYQNMRTDTASMANNAHIAFLVGAGQLRPDFTSKCPPAVRALAERCLAQSPDNRPSASELVDGLHGTSGLSK</sequence>
<dbReference type="GO" id="GO:0005524">
    <property type="term" value="F:ATP binding"/>
    <property type="evidence" value="ECO:0007669"/>
    <property type="project" value="InterPro"/>
</dbReference>
<dbReference type="Pfam" id="PF00069">
    <property type="entry name" value="Pkinase"/>
    <property type="match status" value="1"/>
</dbReference>
<dbReference type="InterPro" id="IPR011009">
    <property type="entry name" value="Kinase-like_dom_sf"/>
</dbReference>
<dbReference type="SUPFAM" id="SSF56112">
    <property type="entry name" value="Protein kinase-like (PK-like)"/>
    <property type="match status" value="1"/>
</dbReference>
<proteinExistence type="predicted"/>
<reference evidence="3" key="1">
    <citation type="submission" date="2022-11" db="EMBL/GenBank/DDBJ databases">
        <authorList>
            <person name="Morgan W.R."/>
            <person name="Tartar A."/>
        </authorList>
    </citation>
    <scope>NUCLEOTIDE SEQUENCE</scope>
    <source>
        <strain evidence="3">ARSEF 373</strain>
    </source>
</reference>
<keyword evidence="4" id="KW-1185">Reference proteome</keyword>
<organism evidence="3 4">
    <name type="scientific">Lagenidium giganteum</name>
    <dbReference type="NCBI Taxonomy" id="4803"/>
    <lineage>
        <taxon>Eukaryota</taxon>
        <taxon>Sar</taxon>
        <taxon>Stramenopiles</taxon>
        <taxon>Oomycota</taxon>
        <taxon>Peronosporomycetes</taxon>
        <taxon>Pythiales</taxon>
        <taxon>Pythiaceae</taxon>
    </lineage>
</organism>
<dbReference type="PANTHER" id="PTHR44329">
    <property type="entry name" value="SERINE/THREONINE-PROTEIN KINASE TNNI3K-RELATED"/>
    <property type="match status" value="1"/>
</dbReference>
<feature type="domain" description="Protein kinase" evidence="2">
    <location>
        <begin position="1"/>
        <end position="137"/>
    </location>
</feature>
<comment type="caution">
    <text evidence="3">The sequence shown here is derived from an EMBL/GenBank/DDBJ whole genome shotgun (WGS) entry which is preliminary data.</text>
</comment>
<name>A0AAV2ZG37_9STRA</name>
<dbReference type="InterPro" id="IPR051681">
    <property type="entry name" value="Ser/Thr_Kinases-Pseudokinases"/>
</dbReference>
<evidence type="ECO:0000313" key="4">
    <source>
        <dbReference type="Proteomes" id="UP001146120"/>
    </source>
</evidence>
<feature type="region of interest" description="Disordered" evidence="1">
    <location>
        <begin position="119"/>
        <end position="141"/>
    </location>
</feature>
<dbReference type="AlphaFoldDB" id="A0AAV2ZG37"/>
<dbReference type="Proteomes" id="UP001146120">
    <property type="component" value="Unassembled WGS sequence"/>
</dbReference>
<dbReference type="EMBL" id="DAKRPA010000003">
    <property type="protein sequence ID" value="DBA05031.1"/>
    <property type="molecule type" value="Genomic_DNA"/>
</dbReference>
<dbReference type="GO" id="GO:0004674">
    <property type="term" value="F:protein serine/threonine kinase activity"/>
    <property type="evidence" value="ECO:0007669"/>
    <property type="project" value="TreeGrafter"/>
</dbReference>
<gene>
    <name evidence="3" type="ORF">N0F65_000719</name>
</gene>
<dbReference type="PROSITE" id="PS50011">
    <property type="entry name" value="PROTEIN_KINASE_DOM"/>
    <property type="match status" value="1"/>
</dbReference>
<protein>
    <recommendedName>
        <fullName evidence="2">Protein kinase domain-containing protein</fullName>
    </recommendedName>
</protein>
<reference evidence="3" key="2">
    <citation type="journal article" date="2023" name="Microbiol Resour">
        <title>Decontamination and Annotation of the Draft Genome Sequence of the Oomycete Lagenidium giganteum ARSEF 373.</title>
        <authorList>
            <person name="Morgan W.R."/>
            <person name="Tartar A."/>
        </authorList>
    </citation>
    <scope>NUCLEOTIDE SEQUENCE</scope>
    <source>
        <strain evidence="3">ARSEF 373</strain>
    </source>
</reference>
<dbReference type="PANTHER" id="PTHR44329:SF214">
    <property type="entry name" value="PROTEIN KINASE DOMAIN-CONTAINING PROTEIN"/>
    <property type="match status" value="1"/>
</dbReference>